<protein>
    <submittedName>
        <fullName evidence="2">Uncharacterized protein</fullName>
    </submittedName>
</protein>
<organism evidence="2 3">
    <name type="scientific">Dryococelus australis</name>
    <dbReference type="NCBI Taxonomy" id="614101"/>
    <lineage>
        <taxon>Eukaryota</taxon>
        <taxon>Metazoa</taxon>
        <taxon>Ecdysozoa</taxon>
        <taxon>Arthropoda</taxon>
        <taxon>Hexapoda</taxon>
        <taxon>Insecta</taxon>
        <taxon>Pterygota</taxon>
        <taxon>Neoptera</taxon>
        <taxon>Polyneoptera</taxon>
        <taxon>Phasmatodea</taxon>
        <taxon>Verophasmatodea</taxon>
        <taxon>Anareolatae</taxon>
        <taxon>Phasmatidae</taxon>
        <taxon>Eurycanthinae</taxon>
        <taxon>Dryococelus</taxon>
    </lineage>
</organism>
<proteinExistence type="predicted"/>
<feature type="region of interest" description="Disordered" evidence="1">
    <location>
        <begin position="609"/>
        <end position="649"/>
    </location>
</feature>
<evidence type="ECO:0000313" key="3">
    <source>
        <dbReference type="Proteomes" id="UP001159363"/>
    </source>
</evidence>
<reference evidence="2 3" key="1">
    <citation type="submission" date="2023-02" db="EMBL/GenBank/DDBJ databases">
        <title>LHISI_Scaffold_Assembly.</title>
        <authorList>
            <person name="Stuart O.P."/>
            <person name="Cleave R."/>
            <person name="Magrath M.J.L."/>
            <person name="Mikheyev A.S."/>
        </authorList>
    </citation>
    <scope>NUCLEOTIDE SEQUENCE [LARGE SCALE GENOMIC DNA]</scope>
    <source>
        <strain evidence="2">Daus_M_001</strain>
        <tissue evidence="2">Leg muscle</tissue>
    </source>
</reference>
<gene>
    <name evidence="2" type="ORF">PR048_031761</name>
</gene>
<sequence>MARTVNVLRNELCSAGKTQATCIKRGAAYRAEKRGRGKGDTATHNKCAIAATRKILSWRAIFLARVAYLVSSNQDFLEIMVEELGNCPIQRFINTAFRHCRRVGAKCARAPSCKINQSSDHLEIFEMVSKTIGCTTFERSLRNRWVARGPNHYPEHLQKSAEAQLFNKESAQKCSAHKIRSDLKNVLLTRATELVSKFSYADTMERDKQMFRASILKERTEIYKGEPLHVPDESVGIRELSTSSGLNVWGYICKDVLDIALAVLSGTRGTCGNLLDIASEPTVCRLRASVQWRVRPTDGKSTLSLTLDVLFAVPTPRRERERESERRCTLGTHSRTLSGNHVVFKHLPPPEKDLEIRSSSQHGVVRSCLLTCSVVLMLQRSLYPLLPISTAAAPRIEDQSSEETLLRFRTPFADRATKSRVWCVCVCVFRLWGSETEGLFSPVRLVFLLRPTSLRSETCHSDATASAWMLVRLSRLCCLAFRSAVTVATRSLRLRSYAYDCGRTPTTAVVRLRLFLRGVKRTTGSKVGLKTFEKINITMKSVPAIYIVTDETIGFSSTVGSGAYFEVVSCLACVRACHLRDESCRGTHAALMEPGCVESPSMALIDRDRDRHKETRTETERNRETGTKTHGRETMMQGQRERGDRQTGRERQIIDIETDYRPDLSAWPCTVFAYFHLGQGRTGQDDEFTFIPSVMQLAGWQHCDHECRSYKPATTEFPLSFYSKVMGIIELAPGDCLALWGMTTSILPSRGNGALAACCLLLGSPWMIDSGSHSVAPLGSCWRYNWLASHALLLAPFPFKKPTPEGSAKIFLGIRTLGVARKLEEILGDCLRHYTSAVQRPAVFGEGYLAECGREVNCKQIGETGMNYTIAAVHGSEGRGNALQCDCNCLSYSRGYKHKEAKKLERKRVMLRVLCAIVGWSCASKVKKRGNDTGDPDTHA</sequence>
<name>A0ABQ9G670_9NEOP</name>
<dbReference type="EMBL" id="JARBHB010000015">
    <property type="protein sequence ID" value="KAJ8867952.1"/>
    <property type="molecule type" value="Genomic_DNA"/>
</dbReference>
<evidence type="ECO:0000256" key="1">
    <source>
        <dbReference type="SAM" id="MobiDB-lite"/>
    </source>
</evidence>
<evidence type="ECO:0000313" key="2">
    <source>
        <dbReference type="EMBL" id="KAJ8867952.1"/>
    </source>
</evidence>
<keyword evidence="3" id="KW-1185">Reference proteome</keyword>
<comment type="caution">
    <text evidence="2">The sequence shown here is derived from an EMBL/GenBank/DDBJ whole genome shotgun (WGS) entry which is preliminary data.</text>
</comment>
<dbReference type="Proteomes" id="UP001159363">
    <property type="component" value="Chromosome 14"/>
</dbReference>
<accession>A0ABQ9G670</accession>